<reference evidence="2" key="1">
    <citation type="submission" date="2018-09" db="EMBL/GenBank/DDBJ databases">
        <title>Chryseolinea sp. KIS68-18 isolated from soil.</title>
        <authorList>
            <person name="Weon H.-Y."/>
            <person name="Kwon S.-W."/>
            <person name="Lee S.A."/>
        </authorList>
    </citation>
    <scope>NUCLEOTIDE SEQUENCE [LARGE SCALE GENOMIC DNA]</scope>
    <source>
        <strain evidence="2">KIS68-18</strain>
    </source>
</reference>
<organism evidence="1 2">
    <name type="scientific">Chryseolinea soli</name>
    <dbReference type="NCBI Taxonomy" id="2321403"/>
    <lineage>
        <taxon>Bacteria</taxon>
        <taxon>Pseudomonadati</taxon>
        <taxon>Bacteroidota</taxon>
        <taxon>Cytophagia</taxon>
        <taxon>Cytophagales</taxon>
        <taxon>Fulvivirgaceae</taxon>
        <taxon>Chryseolinea</taxon>
    </lineage>
</organism>
<dbReference type="Proteomes" id="UP000266183">
    <property type="component" value="Chromosome"/>
</dbReference>
<dbReference type="Gene3D" id="2.60.120.620">
    <property type="entry name" value="q2cbj1_9rhob like domain"/>
    <property type="match status" value="1"/>
</dbReference>
<dbReference type="KEGG" id="chk:D4L85_11210"/>
<name>A0A385SLF9_9BACT</name>
<dbReference type="OrthoDB" id="9814777at2"/>
<evidence type="ECO:0008006" key="3">
    <source>
        <dbReference type="Google" id="ProtNLM"/>
    </source>
</evidence>
<dbReference type="Pfam" id="PF05721">
    <property type="entry name" value="PhyH"/>
    <property type="match status" value="1"/>
</dbReference>
<dbReference type="SUPFAM" id="SSF51197">
    <property type="entry name" value="Clavaminate synthase-like"/>
    <property type="match status" value="1"/>
</dbReference>
<dbReference type="InterPro" id="IPR008775">
    <property type="entry name" value="Phytyl_CoA_dOase-like"/>
</dbReference>
<sequence length="332" mass="37937">MMESVKIAAASLAFWVGYYWYKLFDKTPWYSYLSLRKLFYTSNTQFNKRLSDRIAKQNPVYPITSANGVLGNLSQGDLASISQRIQQDGYYVFPTFLDDATIAYLTELSFRTKAKLIPKPAQGNAEDFFKRDEPQTIKYQYFEKDLVQDAVIQKLIADPSILAVSQAFLKSKPVLDLISMWWSTAVSSQASSEVAQLYHWDMERIKFLKFFFYLTDVDTNTGPHCYVKGSNNGFPEAVRRDGRIQDEEISKAYPADKLVEITGKRGAILAVDTSGFHKGKNLSRADRLLLQFEFANSLFGINTESFEIANPSPEFKKASTAYPFVFQRYLLK</sequence>
<keyword evidence="2" id="KW-1185">Reference proteome</keyword>
<dbReference type="RefSeq" id="WP_119754389.1">
    <property type="nucleotide sequence ID" value="NZ_CP032382.1"/>
</dbReference>
<evidence type="ECO:0000313" key="2">
    <source>
        <dbReference type="Proteomes" id="UP000266183"/>
    </source>
</evidence>
<evidence type="ECO:0000313" key="1">
    <source>
        <dbReference type="EMBL" id="AYB31107.1"/>
    </source>
</evidence>
<accession>A0A385SLF9</accession>
<proteinExistence type="predicted"/>
<gene>
    <name evidence="1" type="ORF">D4L85_11210</name>
</gene>
<dbReference type="AlphaFoldDB" id="A0A385SLF9"/>
<dbReference type="GO" id="GO:0016706">
    <property type="term" value="F:2-oxoglutarate-dependent dioxygenase activity"/>
    <property type="evidence" value="ECO:0007669"/>
    <property type="project" value="UniProtKB-ARBA"/>
</dbReference>
<dbReference type="EMBL" id="CP032382">
    <property type="protein sequence ID" value="AYB31107.1"/>
    <property type="molecule type" value="Genomic_DNA"/>
</dbReference>
<protein>
    <recommendedName>
        <fullName evidence="3">Phytanoyl-CoA dioxygenase</fullName>
    </recommendedName>
</protein>